<dbReference type="InterPro" id="IPR051784">
    <property type="entry name" value="Nod_factor_ABC_transporter"/>
</dbReference>
<keyword evidence="3 6" id="KW-1133">Transmembrane helix</keyword>
<keyword evidence="6" id="KW-0813">Transport</keyword>
<dbReference type="GO" id="GO:0043190">
    <property type="term" value="C:ATP-binding cassette (ABC) transporter complex"/>
    <property type="evidence" value="ECO:0007669"/>
    <property type="project" value="InterPro"/>
</dbReference>
<dbReference type="GO" id="GO:0140359">
    <property type="term" value="F:ABC-type transporter activity"/>
    <property type="evidence" value="ECO:0007669"/>
    <property type="project" value="InterPro"/>
</dbReference>
<sequence length="270" mass="28835">MTTLHLPSPVTIGVARGLTELKLFFRSKEQAIFTFAFPAGILAVLGSVFSQTYTDTGVESSHVLTASMVGAGIIATSFVNLSISVAVDREDGTLLRLRGTPMPAVSYFLGKIILVLVASLAEAVLVIGVGVLMFGMPLPTDPAKWLTFAWVFVLAVVSCSLIGIFTASLAKSSQSAAAVSNLPYVGLQFISGVYMNPITWLPAGMVTVASFFPIKWAAQGFRSVFLPDSMTKYEMAGSWELGKTSLVLGAWCVAGLVLCLMTFRWSNKSR</sequence>
<dbReference type="GO" id="GO:0046677">
    <property type="term" value="P:response to antibiotic"/>
    <property type="evidence" value="ECO:0007669"/>
    <property type="project" value="UniProtKB-KW"/>
</dbReference>
<dbReference type="EMBL" id="FWXV01000017">
    <property type="protein sequence ID" value="SMD26870.1"/>
    <property type="molecule type" value="Genomic_DNA"/>
</dbReference>
<comment type="similarity">
    <text evidence="6">Belongs to the ABC-2 integral membrane protein family.</text>
</comment>
<gene>
    <name evidence="8" type="ORF">SAMN05661093_10457</name>
</gene>
<feature type="transmembrane region" description="Helical" evidence="6">
    <location>
        <begin position="31"/>
        <end position="50"/>
    </location>
</feature>
<feature type="domain" description="ABC transmembrane type-2" evidence="7">
    <location>
        <begin position="29"/>
        <end position="266"/>
    </location>
</feature>
<reference evidence="8 9" key="1">
    <citation type="submission" date="2017-04" db="EMBL/GenBank/DDBJ databases">
        <authorList>
            <person name="Afonso C.L."/>
            <person name="Miller P.J."/>
            <person name="Scott M.A."/>
            <person name="Spackman E."/>
            <person name="Goraichik I."/>
            <person name="Dimitrov K.M."/>
            <person name="Suarez D.L."/>
            <person name="Swayne D.E."/>
        </authorList>
    </citation>
    <scope>NUCLEOTIDE SEQUENCE [LARGE SCALE GENOMIC DNA]</scope>
    <source>
        <strain evidence="8 9">DSM 43828</strain>
    </source>
</reference>
<protein>
    <recommendedName>
        <fullName evidence="6">Transport permease protein</fullName>
    </recommendedName>
</protein>
<evidence type="ECO:0000256" key="4">
    <source>
        <dbReference type="ARBA" id="ARBA00023136"/>
    </source>
</evidence>
<feature type="transmembrane region" description="Helical" evidence="6">
    <location>
        <begin position="108"/>
        <end position="136"/>
    </location>
</feature>
<evidence type="ECO:0000256" key="5">
    <source>
        <dbReference type="ARBA" id="ARBA00023251"/>
    </source>
</evidence>
<organism evidence="8 9">
    <name type="scientific">Kibdelosporangium aridum</name>
    <dbReference type="NCBI Taxonomy" id="2030"/>
    <lineage>
        <taxon>Bacteria</taxon>
        <taxon>Bacillati</taxon>
        <taxon>Actinomycetota</taxon>
        <taxon>Actinomycetes</taxon>
        <taxon>Pseudonocardiales</taxon>
        <taxon>Pseudonocardiaceae</taxon>
        <taxon>Kibdelosporangium</taxon>
    </lineage>
</organism>
<keyword evidence="2 6" id="KW-0812">Transmembrane</keyword>
<feature type="transmembrane region" description="Helical" evidence="6">
    <location>
        <begin position="62"/>
        <end position="87"/>
    </location>
</feature>
<keyword evidence="5" id="KW-0046">Antibiotic resistance</keyword>
<dbReference type="Proteomes" id="UP000192674">
    <property type="component" value="Unassembled WGS sequence"/>
</dbReference>
<keyword evidence="9" id="KW-1185">Reference proteome</keyword>
<evidence type="ECO:0000256" key="6">
    <source>
        <dbReference type="RuleBase" id="RU361157"/>
    </source>
</evidence>
<name>A0A1W2FY65_KIBAR</name>
<dbReference type="Pfam" id="PF01061">
    <property type="entry name" value="ABC2_membrane"/>
    <property type="match status" value="1"/>
</dbReference>
<feature type="transmembrane region" description="Helical" evidence="6">
    <location>
        <begin position="245"/>
        <end position="263"/>
    </location>
</feature>
<dbReference type="InterPro" id="IPR047817">
    <property type="entry name" value="ABC2_TM_bact-type"/>
</dbReference>
<comment type="subcellular location">
    <subcellularLocation>
        <location evidence="6">Cell membrane</location>
        <topology evidence="6">Multi-pass membrane protein</topology>
    </subcellularLocation>
    <subcellularLocation>
        <location evidence="1">Membrane</location>
        <topology evidence="1">Multi-pass membrane protein</topology>
    </subcellularLocation>
</comment>
<evidence type="ECO:0000313" key="8">
    <source>
        <dbReference type="EMBL" id="SMD26870.1"/>
    </source>
</evidence>
<feature type="transmembrane region" description="Helical" evidence="6">
    <location>
        <begin position="148"/>
        <end position="170"/>
    </location>
</feature>
<dbReference type="InterPro" id="IPR000412">
    <property type="entry name" value="ABC_2_transport"/>
</dbReference>
<evidence type="ECO:0000313" key="9">
    <source>
        <dbReference type="Proteomes" id="UP000192674"/>
    </source>
</evidence>
<evidence type="ECO:0000259" key="7">
    <source>
        <dbReference type="PROSITE" id="PS51012"/>
    </source>
</evidence>
<dbReference type="PROSITE" id="PS51012">
    <property type="entry name" value="ABC_TM2"/>
    <property type="match status" value="1"/>
</dbReference>
<dbReference type="PIRSF" id="PIRSF006648">
    <property type="entry name" value="DrrB"/>
    <property type="match status" value="1"/>
</dbReference>
<evidence type="ECO:0000256" key="1">
    <source>
        <dbReference type="ARBA" id="ARBA00004141"/>
    </source>
</evidence>
<evidence type="ECO:0000256" key="2">
    <source>
        <dbReference type="ARBA" id="ARBA00022692"/>
    </source>
</evidence>
<keyword evidence="6" id="KW-1003">Cell membrane</keyword>
<dbReference type="RefSeq" id="WP_084434510.1">
    <property type="nucleotide sequence ID" value="NZ_FWXV01000017.1"/>
</dbReference>
<keyword evidence="4 6" id="KW-0472">Membrane</keyword>
<accession>A0A1W2FY65</accession>
<dbReference type="InterPro" id="IPR013525">
    <property type="entry name" value="ABC2_TM"/>
</dbReference>
<dbReference type="PANTHER" id="PTHR43229:SF6">
    <property type="entry name" value="ABC-TYPE MULTIDRUG TRANSPORT SYSTEM, PERMEASE COMPONENT"/>
    <property type="match status" value="1"/>
</dbReference>
<feature type="transmembrane region" description="Helical" evidence="6">
    <location>
        <begin position="182"/>
        <end position="203"/>
    </location>
</feature>
<dbReference type="AlphaFoldDB" id="A0A1W2FY65"/>
<evidence type="ECO:0000256" key="3">
    <source>
        <dbReference type="ARBA" id="ARBA00022989"/>
    </source>
</evidence>
<dbReference type="PANTHER" id="PTHR43229">
    <property type="entry name" value="NODULATION PROTEIN J"/>
    <property type="match status" value="1"/>
</dbReference>
<proteinExistence type="inferred from homology"/>
<dbReference type="OrthoDB" id="9786643at2"/>